<dbReference type="EMBL" id="JAQIZZ010000002">
    <property type="protein sequence ID" value="KAJ5553324.1"/>
    <property type="molecule type" value="Genomic_DNA"/>
</dbReference>
<dbReference type="GO" id="GO:0017000">
    <property type="term" value="P:antibiotic biosynthetic process"/>
    <property type="evidence" value="ECO:0007669"/>
    <property type="project" value="UniProtKB-ARBA"/>
</dbReference>
<evidence type="ECO:0000313" key="8">
    <source>
        <dbReference type="Proteomes" id="UP001220324"/>
    </source>
</evidence>
<dbReference type="PIRSF" id="PIRSF001112">
    <property type="entry name" value="Epoxide_hydrolase"/>
    <property type="match status" value="1"/>
</dbReference>
<evidence type="ECO:0000256" key="5">
    <source>
        <dbReference type="SAM" id="SignalP"/>
    </source>
</evidence>
<feature type="chain" id="PRO_5042077579" evidence="5">
    <location>
        <begin position="26"/>
        <end position="418"/>
    </location>
</feature>
<evidence type="ECO:0000256" key="4">
    <source>
        <dbReference type="PIRSR" id="PIRSR001112-1"/>
    </source>
</evidence>
<feature type="active site" description="Proton acceptor" evidence="4">
    <location>
        <position position="393"/>
    </location>
</feature>
<dbReference type="Proteomes" id="UP001220324">
    <property type="component" value="Unassembled WGS sequence"/>
</dbReference>
<feature type="active site" description="Nucleophile" evidence="4">
    <location>
        <position position="206"/>
    </location>
</feature>
<proteinExistence type="inferred from homology"/>
<dbReference type="InterPro" id="IPR029058">
    <property type="entry name" value="AB_hydrolase_fold"/>
</dbReference>
<evidence type="ECO:0000256" key="2">
    <source>
        <dbReference type="ARBA" id="ARBA00022797"/>
    </source>
</evidence>
<dbReference type="SUPFAM" id="SSF53474">
    <property type="entry name" value="alpha/beta-Hydrolases"/>
    <property type="match status" value="1"/>
</dbReference>
<dbReference type="PANTHER" id="PTHR21661">
    <property type="entry name" value="EPOXIDE HYDROLASE 1-RELATED"/>
    <property type="match status" value="1"/>
</dbReference>
<dbReference type="Pfam" id="PF06441">
    <property type="entry name" value="EHN"/>
    <property type="match status" value="1"/>
</dbReference>
<reference evidence="7 8" key="1">
    <citation type="journal article" date="2023" name="IMA Fungus">
        <title>Comparative genomic study of the Penicillium genus elucidates a diverse pangenome and 15 lateral gene transfer events.</title>
        <authorList>
            <person name="Petersen C."/>
            <person name="Sorensen T."/>
            <person name="Nielsen M.R."/>
            <person name="Sondergaard T.E."/>
            <person name="Sorensen J.L."/>
            <person name="Fitzpatrick D.A."/>
            <person name="Frisvad J.C."/>
            <person name="Nielsen K.L."/>
        </authorList>
    </citation>
    <scope>NUCLEOTIDE SEQUENCE [LARGE SCALE GENOMIC DNA]</scope>
    <source>
        <strain evidence="7 8">IBT 35679</strain>
    </source>
</reference>
<dbReference type="GO" id="GO:0004301">
    <property type="term" value="F:epoxide hydrolase activity"/>
    <property type="evidence" value="ECO:0007669"/>
    <property type="project" value="TreeGrafter"/>
</dbReference>
<keyword evidence="5" id="KW-0732">Signal</keyword>
<evidence type="ECO:0000259" key="6">
    <source>
        <dbReference type="Pfam" id="PF06441"/>
    </source>
</evidence>
<dbReference type="GO" id="GO:0097176">
    <property type="term" value="P:epoxide metabolic process"/>
    <property type="evidence" value="ECO:0007669"/>
    <property type="project" value="TreeGrafter"/>
</dbReference>
<evidence type="ECO:0000256" key="1">
    <source>
        <dbReference type="ARBA" id="ARBA00010088"/>
    </source>
</evidence>
<protein>
    <submittedName>
        <fullName evidence="7">Alpha/beta-hydrolase</fullName>
    </submittedName>
</protein>
<feature type="signal peptide" evidence="5">
    <location>
        <begin position="1"/>
        <end position="25"/>
    </location>
</feature>
<gene>
    <name evidence="7" type="ORF">N7494_002702</name>
</gene>
<sequence>MASSWIHTLASSLLLTMMIIRTAIAKEDFKLRPFEIDLSDRVPRMIRQIQESHLPQTPVYTDTGTSAGITLSDLKSFKQQWLTSFDWDQEQISLNKFSHFTAEIEGLTVHFIHEKSGAADAIPLLLIHGWPGSFLEFIPLVDDLTKTAMTKSGKRVSFDVIVPSLPGFAFSSSPPIDWTIQDTTRVFNTLMTHVLAYEEYATFGTDWGSGVAYSLYDQWNTTVRAAHLDFLPFYPLSSAELAAENITLTGLEEFEEDVTITWSNEGTGYFSEQTTKPNTIGLALYDSPIGQLAWIGEKFMNWSDPDAGHAPSVLTRNEILRSVSLYYLTESFASSVVIYAQNPNGFSTVYSKALNDAPLLFSAFKYNPGFWPPALVAQVGNLVYYKNHGFGGHFPGLDNPPALLGDLREIGSYWEASK</sequence>
<dbReference type="PRINTS" id="PR00412">
    <property type="entry name" value="EPOXHYDRLASE"/>
</dbReference>
<dbReference type="InterPro" id="IPR010497">
    <property type="entry name" value="Epoxide_hydro_N"/>
</dbReference>
<accession>A0AAD6D4H3</accession>
<organism evidence="7 8">
    <name type="scientific">Penicillium frequentans</name>
    <dbReference type="NCBI Taxonomy" id="3151616"/>
    <lineage>
        <taxon>Eukaryota</taxon>
        <taxon>Fungi</taxon>
        <taxon>Dikarya</taxon>
        <taxon>Ascomycota</taxon>
        <taxon>Pezizomycotina</taxon>
        <taxon>Eurotiomycetes</taxon>
        <taxon>Eurotiomycetidae</taxon>
        <taxon>Eurotiales</taxon>
        <taxon>Aspergillaceae</taxon>
        <taxon>Penicillium</taxon>
    </lineage>
</organism>
<evidence type="ECO:0000313" key="7">
    <source>
        <dbReference type="EMBL" id="KAJ5553324.1"/>
    </source>
</evidence>
<comment type="caution">
    <text evidence="7">The sequence shown here is derived from an EMBL/GenBank/DDBJ whole genome shotgun (WGS) entry which is preliminary data.</text>
</comment>
<keyword evidence="8" id="KW-1185">Reference proteome</keyword>
<dbReference type="Gene3D" id="3.40.50.1820">
    <property type="entry name" value="alpha/beta hydrolase"/>
    <property type="match status" value="1"/>
</dbReference>
<dbReference type="AlphaFoldDB" id="A0AAD6D4H3"/>
<dbReference type="PANTHER" id="PTHR21661:SF35">
    <property type="entry name" value="EPOXIDE HYDROLASE"/>
    <property type="match status" value="1"/>
</dbReference>
<name>A0AAD6D4H3_9EURO</name>
<dbReference type="GO" id="GO:0072330">
    <property type="term" value="P:monocarboxylic acid biosynthetic process"/>
    <property type="evidence" value="ECO:0007669"/>
    <property type="project" value="UniProtKB-ARBA"/>
</dbReference>
<keyword evidence="2" id="KW-0058">Aromatic hydrocarbons catabolism</keyword>
<dbReference type="InterPro" id="IPR016292">
    <property type="entry name" value="Epoxide_hydrolase"/>
</dbReference>
<feature type="domain" description="Epoxide hydrolase N-terminal" evidence="6">
    <location>
        <begin position="32"/>
        <end position="137"/>
    </location>
</feature>
<keyword evidence="3" id="KW-0378">Hydrolase</keyword>
<evidence type="ECO:0000256" key="3">
    <source>
        <dbReference type="ARBA" id="ARBA00022801"/>
    </source>
</evidence>
<feature type="active site" description="Proton donor" evidence="4">
    <location>
        <position position="339"/>
    </location>
</feature>
<dbReference type="InterPro" id="IPR000639">
    <property type="entry name" value="Epox_hydrolase-like"/>
</dbReference>
<comment type="similarity">
    <text evidence="1">Belongs to the peptidase S33 family.</text>
</comment>